<comment type="caution">
    <text evidence="8">The sequence shown here is derived from an EMBL/GenBank/DDBJ whole genome shotgun (WGS) entry which is preliminary data.</text>
</comment>
<gene>
    <name evidence="8" type="ORF">TrCOL_g148</name>
</gene>
<dbReference type="EMBL" id="BRYA01001100">
    <property type="protein sequence ID" value="GMI38929.1"/>
    <property type="molecule type" value="Genomic_DNA"/>
</dbReference>
<dbReference type="InterPro" id="IPR015633">
    <property type="entry name" value="E2F"/>
</dbReference>
<dbReference type="Pfam" id="PF16421">
    <property type="entry name" value="E2F_CC-MB"/>
    <property type="match status" value="1"/>
</dbReference>
<feature type="region of interest" description="Disordered" evidence="6">
    <location>
        <begin position="1"/>
        <end position="68"/>
    </location>
</feature>
<evidence type="ECO:0000256" key="2">
    <source>
        <dbReference type="ARBA" id="ARBA00023015"/>
    </source>
</evidence>
<dbReference type="GO" id="GO:0090575">
    <property type="term" value="C:RNA polymerase II transcription regulator complex"/>
    <property type="evidence" value="ECO:0007669"/>
    <property type="project" value="TreeGrafter"/>
</dbReference>
<feature type="region of interest" description="Disordered" evidence="6">
    <location>
        <begin position="136"/>
        <end position="183"/>
    </location>
</feature>
<organism evidence="8 9">
    <name type="scientific">Triparma columacea</name>
    <dbReference type="NCBI Taxonomy" id="722753"/>
    <lineage>
        <taxon>Eukaryota</taxon>
        <taxon>Sar</taxon>
        <taxon>Stramenopiles</taxon>
        <taxon>Ochrophyta</taxon>
        <taxon>Bolidophyceae</taxon>
        <taxon>Parmales</taxon>
        <taxon>Triparmaceae</taxon>
        <taxon>Triparma</taxon>
    </lineage>
</organism>
<comment type="similarity">
    <text evidence="1 5">Belongs to the E2F/DP family.</text>
</comment>
<feature type="domain" description="E2F/DP family winged-helix DNA-binding" evidence="7">
    <location>
        <begin position="68"/>
        <end position="133"/>
    </location>
</feature>
<evidence type="ECO:0000259" key="7">
    <source>
        <dbReference type="SMART" id="SM01372"/>
    </source>
</evidence>
<keyword evidence="5" id="KW-0539">Nucleus</keyword>
<dbReference type="Pfam" id="PF02319">
    <property type="entry name" value="WHD_E2F_TDP"/>
    <property type="match status" value="1"/>
</dbReference>
<evidence type="ECO:0000313" key="9">
    <source>
        <dbReference type="Proteomes" id="UP001165065"/>
    </source>
</evidence>
<sequence>MRTKSQTANSLQTPSPLKRKNPPALPKSSKKGGKDTGVVNLSTITSSETVGGRASANGSTEKGKRGSRYDSSLGLLTKKFVALLTSSQNSVLDLNFAAESLGVQKRRIYDITNVLEGIELIEKRSKNHIAWRRGRGTTAGIQPDQPDPHVPVEGESSDVGIEHLGPTGETEGAQGSNTTEEESSQACAVLRREISSLDAELAQLDSFIRSVQEAQKLEPRSHLYMSYDLLAEMPCYASSSVIAIRAPEGTVLDVPDPDLDMPSGKRRFQVYLKSPNNEGVDVFLVKGSCIGDSSIEHGTDVGYGGVSGGYSNAEAAKAAVQQVLSAGGRDRAGSIDRIRPTPSMSVPSTPDILQNLPKSTLQPGYTPNLGSLPSSPTQLVEDAISLQAFSSPMKKHKNNGFTGDDFVGIPSYPRTPDTYDKKGRAYRGGGRHGGAGSHNAPLTPAQHKMLSIGSSQSFSPSPRVQSTPLGGAMQSPGLRHQINGRGGGRMGTHSLNPSPVAASSYLKGKGDKYSHHGGGAGGRGASRSSRRSVTLPGGNSDRSPPTTPSMVCLSPSKMVKLTPGMKIADDFQFMGGEGDGISGLFDGAGEGLF</sequence>
<feature type="compositionally biased region" description="Gly residues" evidence="6">
    <location>
        <begin position="426"/>
        <end position="436"/>
    </location>
</feature>
<dbReference type="SUPFAM" id="SSF144074">
    <property type="entry name" value="E2F-DP heterodimerization region"/>
    <property type="match status" value="1"/>
</dbReference>
<dbReference type="InterPro" id="IPR036390">
    <property type="entry name" value="WH_DNA-bd_sf"/>
</dbReference>
<protein>
    <recommendedName>
        <fullName evidence="7">E2F/DP family winged-helix DNA-binding domain-containing protein</fullName>
    </recommendedName>
</protein>
<dbReference type="InterPro" id="IPR003316">
    <property type="entry name" value="E2F_WHTH_DNA-bd_dom"/>
</dbReference>
<dbReference type="InterPro" id="IPR036388">
    <property type="entry name" value="WH-like_DNA-bd_sf"/>
</dbReference>
<dbReference type="GO" id="GO:0046983">
    <property type="term" value="F:protein dimerization activity"/>
    <property type="evidence" value="ECO:0007669"/>
    <property type="project" value="InterPro"/>
</dbReference>
<evidence type="ECO:0000313" key="8">
    <source>
        <dbReference type="EMBL" id="GMI38929.1"/>
    </source>
</evidence>
<dbReference type="AlphaFoldDB" id="A0A9W7L8X8"/>
<dbReference type="Gene3D" id="1.10.10.10">
    <property type="entry name" value="Winged helix-like DNA-binding domain superfamily/Winged helix DNA-binding domain"/>
    <property type="match status" value="1"/>
</dbReference>
<name>A0A9W7L8X8_9STRA</name>
<evidence type="ECO:0000256" key="5">
    <source>
        <dbReference type="RuleBase" id="RU003796"/>
    </source>
</evidence>
<dbReference type="PANTHER" id="PTHR12081">
    <property type="entry name" value="TRANSCRIPTION FACTOR E2F"/>
    <property type="match status" value="1"/>
</dbReference>
<accession>A0A9W7L8X8</accession>
<evidence type="ECO:0000256" key="6">
    <source>
        <dbReference type="SAM" id="MobiDB-lite"/>
    </source>
</evidence>
<keyword evidence="4 5" id="KW-0804">Transcription</keyword>
<dbReference type="GO" id="GO:0000978">
    <property type="term" value="F:RNA polymerase II cis-regulatory region sequence-specific DNA binding"/>
    <property type="evidence" value="ECO:0007669"/>
    <property type="project" value="InterPro"/>
</dbReference>
<evidence type="ECO:0000256" key="1">
    <source>
        <dbReference type="ARBA" id="ARBA00010940"/>
    </source>
</evidence>
<feature type="compositionally biased region" description="Polar residues" evidence="6">
    <location>
        <begin position="1"/>
        <end position="15"/>
    </location>
</feature>
<feature type="compositionally biased region" description="Low complexity" evidence="6">
    <location>
        <begin position="451"/>
        <end position="466"/>
    </location>
</feature>
<dbReference type="GO" id="GO:0000981">
    <property type="term" value="F:DNA-binding transcription factor activity, RNA polymerase II-specific"/>
    <property type="evidence" value="ECO:0007669"/>
    <property type="project" value="TreeGrafter"/>
</dbReference>
<feature type="compositionally biased region" description="Polar residues" evidence="6">
    <location>
        <begin position="39"/>
        <end position="49"/>
    </location>
</feature>
<evidence type="ECO:0000256" key="4">
    <source>
        <dbReference type="ARBA" id="ARBA00023163"/>
    </source>
</evidence>
<dbReference type="FunFam" id="1.10.10.10:FF:000008">
    <property type="entry name" value="E2F transcription factor 1"/>
    <property type="match status" value="1"/>
</dbReference>
<keyword evidence="2 5" id="KW-0805">Transcription regulation</keyword>
<dbReference type="PANTHER" id="PTHR12081:SF18">
    <property type="entry name" value="TRANSCRIPTION FACTOR E2F2-RELATED"/>
    <property type="match status" value="1"/>
</dbReference>
<feature type="compositionally biased region" description="Basic and acidic residues" evidence="6">
    <location>
        <begin position="329"/>
        <end position="339"/>
    </location>
</feature>
<dbReference type="Proteomes" id="UP001165065">
    <property type="component" value="Unassembled WGS sequence"/>
</dbReference>
<dbReference type="InterPro" id="IPR037241">
    <property type="entry name" value="E2F-DP_heterodim"/>
</dbReference>
<reference evidence="9" key="1">
    <citation type="journal article" date="2023" name="Commun. Biol.">
        <title>Genome analysis of Parmales, the sister group of diatoms, reveals the evolutionary specialization of diatoms from phago-mixotrophs to photoautotrophs.</title>
        <authorList>
            <person name="Ban H."/>
            <person name="Sato S."/>
            <person name="Yoshikawa S."/>
            <person name="Yamada K."/>
            <person name="Nakamura Y."/>
            <person name="Ichinomiya M."/>
            <person name="Sato N."/>
            <person name="Blanc-Mathieu R."/>
            <person name="Endo H."/>
            <person name="Kuwata A."/>
            <person name="Ogata H."/>
        </authorList>
    </citation>
    <scope>NUCLEOTIDE SEQUENCE [LARGE SCALE GENOMIC DNA]</scope>
</reference>
<dbReference type="InterPro" id="IPR032198">
    <property type="entry name" value="E2F_CC-MB"/>
</dbReference>
<dbReference type="SMART" id="SM01372">
    <property type="entry name" value="E2F_TDP"/>
    <property type="match status" value="1"/>
</dbReference>
<keyword evidence="3 5" id="KW-0238">DNA-binding</keyword>
<dbReference type="SUPFAM" id="SSF46785">
    <property type="entry name" value="Winged helix' DNA-binding domain"/>
    <property type="match status" value="1"/>
</dbReference>
<keyword evidence="9" id="KW-1185">Reference proteome</keyword>
<dbReference type="OrthoDB" id="1743261at2759"/>
<feature type="region of interest" description="Disordered" evidence="6">
    <location>
        <begin position="407"/>
        <end position="552"/>
    </location>
</feature>
<feature type="region of interest" description="Disordered" evidence="6">
    <location>
        <begin position="329"/>
        <end position="350"/>
    </location>
</feature>
<proteinExistence type="inferred from homology"/>
<dbReference type="Gene3D" id="6.10.250.540">
    <property type="match status" value="1"/>
</dbReference>
<comment type="subcellular location">
    <subcellularLocation>
        <location evidence="5">Nucleus</location>
    </subcellularLocation>
</comment>
<evidence type="ECO:0000256" key="3">
    <source>
        <dbReference type="ARBA" id="ARBA00023125"/>
    </source>
</evidence>